<dbReference type="GO" id="GO:0005615">
    <property type="term" value="C:extracellular space"/>
    <property type="evidence" value="ECO:0007669"/>
    <property type="project" value="TreeGrafter"/>
</dbReference>
<dbReference type="Gene3D" id="1.10.640.10">
    <property type="entry name" value="Haem peroxidase domain superfamily, animal type"/>
    <property type="match status" value="1"/>
</dbReference>
<dbReference type="SUPFAM" id="SSF48113">
    <property type="entry name" value="Heme-dependent peroxidases"/>
    <property type="match status" value="1"/>
</dbReference>
<keyword evidence="6" id="KW-1185">Reference proteome</keyword>
<dbReference type="InterPro" id="IPR019791">
    <property type="entry name" value="Haem_peroxidase_animal"/>
</dbReference>
<sequence length="598" mass="67212">IRPSIDLVFLACRVHLIETSDGLVLPFTRFHPLWGSANSALERWLDAYYEDGLHEPRGWNVGRVARLSNELLGGEDNLLSDHELSHMIVDWGQYIDHDIARTPESVSRVPFGGGSDCNDSCCYNSPCFPIQVIVSRPSILQKGSQSSGRECLQFIRSASACPAVAPSGSKTFPVRQQLNAFTSFIDASTLYGSSEGLGVELQNIGSDVGLLQSNTKYTDNGRELLPFVRNDLPSPCIQAPGTEDTFRVECFLAGDSRANEVLTLTVMHTLWLREHNRLARSLKQLNHHWSAQTCYQEARKIVGALHQVITMRDYLPKIIGPEAFEKYVGTYRSYNESINPSVSNVFTTAAFRFGHMTVSAHEYRFDEHFQDHPNFPSLPLHEAFFAPWRIIREGGVDPLLRGMLATPAMRPFPEGQMISELRMKLFGLNEVKPLDLAALNLQRGRDHGLPGYNDWREFCALRTVHTEKDLQEIISNQRRVQKLLKVYGHPGDMDVWLGGILEDPLQAGRVGPLFACLIGRQMKVLRDGDRFWWENPSVFTAGQRAEIARHSLSRIICDDSGLKHVPRDAFHLESSPQAFVPCKQVPGGTLSWASRLLH</sequence>
<keyword evidence="4" id="KW-0349">Heme</keyword>
<dbReference type="GO" id="GO:0006979">
    <property type="term" value="P:response to oxidative stress"/>
    <property type="evidence" value="ECO:0007669"/>
    <property type="project" value="InterPro"/>
</dbReference>
<dbReference type="FunFam" id="1.10.640.10:FF:000003">
    <property type="entry name" value="chorion peroxidase"/>
    <property type="match status" value="1"/>
</dbReference>
<keyword evidence="2" id="KW-0964">Secreted</keyword>
<name>A0A8C4QFM6_EPTBU</name>
<evidence type="ECO:0000256" key="2">
    <source>
        <dbReference type="ARBA" id="ARBA00022525"/>
    </source>
</evidence>
<keyword evidence="4" id="KW-0408">Iron</keyword>
<evidence type="ECO:0000256" key="4">
    <source>
        <dbReference type="PIRSR" id="PIRSR619791-2"/>
    </source>
</evidence>
<dbReference type="PROSITE" id="PS50292">
    <property type="entry name" value="PEROXIDASE_3"/>
    <property type="match status" value="1"/>
</dbReference>
<comment type="subcellular location">
    <subcellularLocation>
        <location evidence="1">Secreted</location>
    </subcellularLocation>
</comment>
<reference evidence="5" key="2">
    <citation type="submission" date="2025-09" db="UniProtKB">
        <authorList>
            <consortium name="Ensembl"/>
        </authorList>
    </citation>
    <scope>IDENTIFICATION</scope>
</reference>
<evidence type="ECO:0000256" key="1">
    <source>
        <dbReference type="ARBA" id="ARBA00004613"/>
    </source>
</evidence>
<feature type="binding site" description="axial binding residue" evidence="4">
    <location>
        <position position="355"/>
    </location>
    <ligand>
        <name>heme b</name>
        <dbReference type="ChEBI" id="CHEBI:60344"/>
    </ligand>
    <ligandPart>
        <name>Fe</name>
        <dbReference type="ChEBI" id="CHEBI:18248"/>
    </ligandPart>
</feature>
<dbReference type="Pfam" id="PF03098">
    <property type="entry name" value="An_peroxidase"/>
    <property type="match status" value="1"/>
</dbReference>
<dbReference type="InterPro" id="IPR010255">
    <property type="entry name" value="Haem_peroxidase_sf"/>
</dbReference>
<dbReference type="GO" id="GO:0046872">
    <property type="term" value="F:metal ion binding"/>
    <property type="evidence" value="ECO:0007669"/>
    <property type="project" value="UniProtKB-KW"/>
</dbReference>
<dbReference type="GO" id="GO:0020037">
    <property type="term" value="F:heme binding"/>
    <property type="evidence" value="ECO:0007669"/>
    <property type="project" value="InterPro"/>
</dbReference>
<dbReference type="Ensembl" id="ENSEBUT00000015247.1">
    <property type="protein sequence ID" value="ENSEBUP00000014671.1"/>
    <property type="gene ID" value="ENSEBUG00000009242.1"/>
</dbReference>
<dbReference type="AlphaFoldDB" id="A0A8C4QFM6"/>
<dbReference type="InterPro" id="IPR037120">
    <property type="entry name" value="Haem_peroxidase_sf_animal"/>
</dbReference>
<dbReference type="PANTHER" id="PTHR11475:SF60">
    <property type="entry name" value="THYROID PEROXIDASE"/>
    <property type="match status" value="1"/>
</dbReference>
<dbReference type="PRINTS" id="PR00457">
    <property type="entry name" value="ANPEROXIDASE"/>
</dbReference>
<protein>
    <submittedName>
        <fullName evidence="5">Thyroid peroxidase</fullName>
    </submittedName>
</protein>
<evidence type="ECO:0000313" key="5">
    <source>
        <dbReference type="Ensembl" id="ENSEBUP00000014671.1"/>
    </source>
</evidence>
<reference evidence="5" key="1">
    <citation type="submission" date="2025-08" db="UniProtKB">
        <authorList>
            <consortium name="Ensembl"/>
        </authorList>
    </citation>
    <scope>IDENTIFICATION</scope>
</reference>
<dbReference type="OMA" id="FMAGDTR"/>
<dbReference type="PANTHER" id="PTHR11475">
    <property type="entry name" value="OXIDASE/PEROXIDASE"/>
    <property type="match status" value="1"/>
</dbReference>
<keyword evidence="4" id="KW-0479">Metal-binding</keyword>
<evidence type="ECO:0000256" key="3">
    <source>
        <dbReference type="ARBA" id="ARBA00022729"/>
    </source>
</evidence>
<dbReference type="Proteomes" id="UP000694388">
    <property type="component" value="Unplaced"/>
</dbReference>
<keyword evidence="3" id="KW-0732">Signal</keyword>
<dbReference type="GeneTree" id="ENSGT00940000158104"/>
<organism evidence="5 6">
    <name type="scientific">Eptatretus burgeri</name>
    <name type="common">Inshore hagfish</name>
    <dbReference type="NCBI Taxonomy" id="7764"/>
    <lineage>
        <taxon>Eukaryota</taxon>
        <taxon>Metazoa</taxon>
        <taxon>Chordata</taxon>
        <taxon>Craniata</taxon>
        <taxon>Vertebrata</taxon>
        <taxon>Cyclostomata</taxon>
        <taxon>Myxini</taxon>
        <taxon>Myxiniformes</taxon>
        <taxon>Myxinidae</taxon>
        <taxon>Eptatretinae</taxon>
        <taxon>Eptatretus</taxon>
    </lineage>
</organism>
<evidence type="ECO:0000313" key="6">
    <source>
        <dbReference type="Proteomes" id="UP000694388"/>
    </source>
</evidence>
<accession>A0A8C4QFM6</accession>
<proteinExistence type="predicted"/>
<dbReference type="GO" id="GO:0004601">
    <property type="term" value="F:peroxidase activity"/>
    <property type="evidence" value="ECO:0007669"/>
    <property type="project" value="InterPro"/>
</dbReference>